<dbReference type="AlphaFoldDB" id="A0A0C4E7I4"/>
<dbReference type="EMBL" id="ADBL01002057">
    <property type="status" value="NOT_ANNOTATED_CDS"/>
    <property type="molecule type" value="Genomic_DNA"/>
</dbReference>
<accession>A0A0C4E7I4</accession>
<evidence type="ECO:0000313" key="3">
    <source>
        <dbReference type="EnsemblFungi" id="MAPG_08497T0"/>
    </source>
</evidence>
<reference evidence="2" key="3">
    <citation type="submission" date="2011-03" db="EMBL/GenBank/DDBJ databases">
        <title>Annotation of Magnaporthe poae ATCC 64411.</title>
        <authorList>
            <person name="Ma L.-J."/>
            <person name="Dead R."/>
            <person name="Young S.K."/>
            <person name="Zeng Q."/>
            <person name="Gargeya S."/>
            <person name="Fitzgerald M."/>
            <person name="Haas B."/>
            <person name="Abouelleil A."/>
            <person name="Alvarado L."/>
            <person name="Arachchi H.M."/>
            <person name="Berlin A."/>
            <person name="Brown A."/>
            <person name="Chapman S.B."/>
            <person name="Chen Z."/>
            <person name="Dunbar C."/>
            <person name="Freedman E."/>
            <person name="Gearin G."/>
            <person name="Gellesch M."/>
            <person name="Goldberg J."/>
            <person name="Griggs A."/>
            <person name="Gujja S."/>
            <person name="Heiman D."/>
            <person name="Howarth C."/>
            <person name="Larson L."/>
            <person name="Lui A."/>
            <person name="MacDonald P.J.P."/>
            <person name="Mehta T."/>
            <person name="Montmayeur A."/>
            <person name="Murphy C."/>
            <person name="Neiman D."/>
            <person name="Pearson M."/>
            <person name="Priest M."/>
            <person name="Roberts A."/>
            <person name="Saif S."/>
            <person name="Shea T."/>
            <person name="Shenoy N."/>
            <person name="Sisk P."/>
            <person name="Stolte C."/>
            <person name="Sykes S."/>
            <person name="Yandava C."/>
            <person name="Wortman J."/>
            <person name="Nusbaum C."/>
            <person name="Birren B."/>
        </authorList>
    </citation>
    <scope>NUCLEOTIDE SEQUENCE</scope>
    <source>
        <strain evidence="2">ATCC 64411</strain>
    </source>
</reference>
<dbReference type="EnsemblFungi" id="MAPG_08497T0">
    <property type="protein sequence ID" value="MAPG_08497T0"/>
    <property type="gene ID" value="MAPG_08497"/>
</dbReference>
<dbReference type="eggNOG" id="ENOG502SSCI">
    <property type="taxonomic scope" value="Eukaryota"/>
</dbReference>
<dbReference type="EMBL" id="GL876973">
    <property type="protein sequence ID" value="KLU89526.1"/>
    <property type="molecule type" value="Genomic_DNA"/>
</dbReference>
<dbReference type="VEuPathDB" id="FungiDB:MAPG_08497"/>
<dbReference type="OrthoDB" id="4753470at2759"/>
<dbReference type="Proteomes" id="UP000011715">
    <property type="component" value="Unassembled WGS sequence"/>
</dbReference>
<organism evidence="3 4">
    <name type="scientific">Magnaporthiopsis poae (strain ATCC 64411 / 73-15)</name>
    <name type="common">Kentucky bluegrass fungus</name>
    <name type="synonym">Magnaporthe poae</name>
    <dbReference type="NCBI Taxonomy" id="644358"/>
    <lineage>
        <taxon>Eukaryota</taxon>
        <taxon>Fungi</taxon>
        <taxon>Dikarya</taxon>
        <taxon>Ascomycota</taxon>
        <taxon>Pezizomycotina</taxon>
        <taxon>Sordariomycetes</taxon>
        <taxon>Sordariomycetidae</taxon>
        <taxon>Magnaporthales</taxon>
        <taxon>Magnaporthaceae</taxon>
        <taxon>Magnaporthiopsis</taxon>
    </lineage>
</organism>
<sequence length="824" mass="90638">MRPPASAYRPTGAADLEGGAGQRFIDHPANWHGTFLALDISPHSPNLTAIFAQGLLGKITPPRSVDMSSIPIGIQIGVEATAVVKALAKTAMRIGGVAMSDATRRSGSDPGTEEQLVDILGRNRLDPAFMVHFRSITARSTQEAISHFMKGLVLESGAGPTVTHALAGDDPGLLSVVAQVSFLAWSHEAQSLAQALTQAIEEDLVEGGAATILGLNYVSLLGTIRACQEQTAAFSWEHHYAAVEHKINAELQSTSSSSSRPKKRRKTSGTPRSGQLKSQPLRASDRAIPYIVLRAMVRSLEAVQRFPEERVLQISCDEGIASLVVWCHYVLGISTLVLIDDKSIPFGDEPHRVTLARCRSKLDVIAVLMEPKAEKVPVFKLVGSDLDPHLHGDHRAQARGFLKTILNSRDVTDDEISHLARWLLCDCLAHFHSKNPFDPNHRVEAGSARSHSSSSWTGKVTQLVSMNHIMQGEIRSAIAFLFDTDPEDLRNMSHTVDGALRRRAGVSWPSVLSLIYAFARVKDRGTCGAFPLSLEQFEHIGPAEHALSYERGFRGFVPNPAVCFEILGRLLLGPRFTREHISKAFLVSERGWSIFFPSLEATDPEDFDCGVIHIKPGVPARDGVRKARIVDGMTDFGIGSTNTVTFTHEPEEVSFWPGVWSADLVGTSIGYEGLDAFAVMQSYDWAHNRRGCQKWRLGFREKQELCMDFWILKRCSCNADPSEETVKKSIDDLITGDINPISTYTLRFPKERSPAAETPERVLQGGNNWLFFVGGDGAARWLGADGFRYIGSRETPAFSRYIRGRRCCVRCATNFLMPPALILL</sequence>
<reference evidence="3" key="4">
    <citation type="journal article" date="2015" name="G3 (Bethesda)">
        <title>Genome sequences of three phytopathogenic species of the Magnaporthaceae family of fungi.</title>
        <authorList>
            <person name="Okagaki L.H."/>
            <person name="Nunes C.C."/>
            <person name="Sailsbery J."/>
            <person name="Clay B."/>
            <person name="Brown D."/>
            <person name="John T."/>
            <person name="Oh Y."/>
            <person name="Young N."/>
            <person name="Fitzgerald M."/>
            <person name="Haas B.J."/>
            <person name="Zeng Q."/>
            <person name="Young S."/>
            <person name="Adiconis X."/>
            <person name="Fan L."/>
            <person name="Levin J.Z."/>
            <person name="Mitchell T.K."/>
            <person name="Okubara P.A."/>
            <person name="Farman M.L."/>
            <person name="Kohn L.M."/>
            <person name="Birren B."/>
            <person name="Ma L.-J."/>
            <person name="Dean R.A."/>
        </authorList>
    </citation>
    <scope>NUCLEOTIDE SEQUENCE</scope>
    <source>
        <strain evidence="3">ATCC 64411 / 73-15</strain>
    </source>
</reference>
<reference evidence="2" key="1">
    <citation type="submission" date="2010-05" db="EMBL/GenBank/DDBJ databases">
        <title>The Genome Sequence of Magnaporthe poae strain ATCC 64411.</title>
        <authorList>
            <consortium name="The Broad Institute Genome Sequencing Platform"/>
            <consortium name="Broad Institute Genome Sequencing Center for Infectious Disease"/>
            <person name="Ma L.-J."/>
            <person name="Dead R."/>
            <person name="Young S."/>
            <person name="Zeng Q."/>
            <person name="Koehrsen M."/>
            <person name="Alvarado L."/>
            <person name="Berlin A."/>
            <person name="Chapman S.B."/>
            <person name="Chen Z."/>
            <person name="Freedman E."/>
            <person name="Gellesch M."/>
            <person name="Goldberg J."/>
            <person name="Griggs A."/>
            <person name="Gujja S."/>
            <person name="Heilman E.R."/>
            <person name="Heiman D."/>
            <person name="Hepburn T."/>
            <person name="Howarth C."/>
            <person name="Jen D."/>
            <person name="Larson L."/>
            <person name="Mehta T."/>
            <person name="Neiman D."/>
            <person name="Pearson M."/>
            <person name="Roberts A."/>
            <person name="Saif S."/>
            <person name="Shea T."/>
            <person name="Shenoy N."/>
            <person name="Sisk P."/>
            <person name="Stolte C."/>
            <person name="Sykes S."/>
            <person name="Walk T."/>
            <person name="White J."/>
            <person name="Yandava C."/>
            <person name="Haas B."/>
            <person name="Nusbaum C."/>
            <person name="Birren B."/>
        </authorList>
    </citation>
    <scope>NUCLEOTIDE SEQUENCE</scope>
    <source>
        <strain evidence="2">ATCC 64411</strain>
    </source>
</reference>
<evidence type="ECO:0000313" key="2">
    <source>
        <dbReference type="EMBL" id="KLU89526.1"/>
    </source>
</evidence>
<evidence type="ECO:0000256" key="1">
    <source>
        <dbReference type="SAM" id="MobiDB-lite"/>
    </source>
</evidence>
<keyword evidence="4" id="KW-1185">Reference proteome</keyword>
<reference evidence="3" key="5">
    <citation type="submission" date="2015-06" db="UniProtKB">
        <authorList>
            <consortium name="EnsemblFungi"/>
        </authorList>
    </citation>
    <scope>IDENTIFICATION</scope>
    <source>
        <strain evidence="3">ATCC 64411</strain>
    </source>
</reference>
<reference evidence="4" key="2">
    <citation type="submission" date="2010-05" db="EMBL/GenBank/DDBJ databases">
        <title>The genome sequence of Magnaporthe poae strain ATCC 64411.</title>
        <authorList>
            <person name="Ma L.-J."/>
            <person name="Dead R."/>
            <person name="Young S."/>
            <person name="Zeng Q."/>
            <person name="Koehrsen M."/>
            <person name="Alvarado L."/>
            <person name="Berlin A."/>
            <person name="Chapman S.B."/>
            <person name="Chen Z."/>
            <person name="Freedman E."/>
            <person name="Gellesch M."/>
            <person name="Goldberg J."/>
            <person name="Griggs A."/>
            <person name="Gujja S."/>
            <person name="Heilman E.R."/>
            <person name="Heiman D."/>
            <person name="Hepburn T."/>
            <person name="Howarth C."/>
            <person name="Jen D."/>
            <person name="Larson L."/>
            <person name="Mehta T."/>
            <person name="Neiman D."/>
            <person name="Pearson M."/>
            <person name="Roberts A."/>
            <person name="Saif S."/>
            <person name="Shea T."/>
            <person name="Shenoy N."/>
            <person name="Sisk P."/>
            <person name="Stolte C."/>
            <person name="Sykes S."/>
            <person name="Walk T."/>
            <person name="White J."/>
            <person name="Yandava C."/>
            <person name="Haas B."/>
            <person name="Nusbaum C."/>
            <person name="Birren B."/>
        </authorList>
    </citation>
    <scope>NUCLEOTIDE SEQUENCE [LARGE SCALE GENOMIC DNA]</scope>
    <source>
        <strain evidence="4">ATCC 64411 / 73-15</strain>
    </source>
</reference>
<evidence type="ECO:0000313" key="4">
    <source>
        <dbReference type="Proteomes" id="UP000011715"/>
    </source>
</evidence>
<dbReference type="STRING" id="644358.A0A0C4E7I4"/>
<protein>
    <submittedName>
        <fullName evidence="2 3">Uncharacterized protein</fullName>
    </submittedName>
</protein>
<proteinExistence type="predicted"/>
<gene>
    <name evidence="2" type="ORF">MAPG_08497</name>
</gene>
<dbReference type="OMA" id="ATLIGYH"/>
<name>A0A0C4E7I4_MAGP6</name>
<feature type="region of interest" description="Disordered" evidence="1">
    <location>
        <begin position="251"/>
        <end position="280"/>
    </location>
</feature>